<sequence>MQVLQPKLRCPASFPQVRNCPRRSKDSVFRLSLEKSPSKTAAEISKLIEP</sequence>
<evidence type="ECO:0000313" key="1">
    <source>
        <dbReference type="EMBL" id="JAH26478.1"/>
    </source>
</evidence>
<dbReference type="AlphaFoldDB" id="A0A0E9RDR3"/>
<proteinExistence type="predicted"/>
<dbReference type="EMBL" id="GBXM01082099">
    <property type="protein sequence ID" value="JAH26478.1"/>
    <property type="molecule type" value="Transcribed_RNA"/>
</dbReference>
<reference evidence="1" key="2">
    <citation type="journal article" date="2015" name="Fish Shellfish Immunol.">
        <title>Early steps in the European eel (Anguilla anguilla)-Vibrio vulnificus interaction in the gills: Role of the RtxA13 toxin.</title>
        <authorList>
            <person name="Callol A."/>
            <person name="Pajuelo D."/>
            <person name="Ebbesson L."/>
            <person name="Teles M."/>
            <person name="MacKenzie S."/>
            <person name="Amaro C."/>
        </authorList>
    </citation>
    <scope>NUCLEOTIDE SEQUENCE</scope>
</reference>
<accession>A0A0E9RDR3</accession>
<reference evidence="1" key="1">
    <citation type="submission" date="2014-11" db="EMBL/GenBank/DDBJ databases">
        <authorList>
            <person name="Amaro Gonzalez C."/>
        </authorList>
    </citation>
    <scope>NUCLEOTIDE SEQUENCE</scope>
</reference>
<name>A0A0E9RDR3_ANGAN</name>
<organism evidence="1">
    <name type="scientific">Anguilla anguilla</name>
    <name type="common">European freshwater eel</name>
    <name type="synonym">Muraena anguilla</name>
    <dbReference type="NCBI Taxonomy" id="7936"/>
    <lineage>
        <taxon>Eukaryota</taxon>
        <taxon>Metazoa</taxon>
        <taxon>Chordata</taxon>
        <taxon>Craniata</taxon>
        <taxon>Vertebrata</taxon>
        <taxon>Euteleostomi</taxon>
        <taxon>Actinopterygii</taxon>
        <taxon>Neopterygii</taxon>
        <taxon>Teleostei</taxon>
        <taxon>Anguilliformes</taxon>
        <taxon>Anguillidae</taxon>
        <taxon>Anguilla</taxon>
    </lineage>
</organism>
<protein>
    <submittedName>
        <fullName evidence="1">Uncharacterized protein</fullName>
    </submittedName>
</protein>